<dbReference type="Pfam" id="PF04471">
    <property type="entry name" value="Mrr_cat"/>
    <property type="match status" value="1"/>
</dbReference>
<dbReference type="Proteomes" id="UP000620596">
    <property type="component" value="Unassembled WGS sequence"/>
</dbReference>
<dbReference type="EMBL" id="BMIG01000023">
    <property type="protein sequence ID" value="GGB13972.1"/>
    <property type="molecule type" value="Genomic_DNA"/>
</dbReference>
<proteinExistence type="predicted"/>
<dbReference type="RefSeq" id="WP_188710236.1">
    <property type="nucleotide sequence ID" value="NZ_BMIG01000023.1"/>
</dbReference>
<dbReference type="AlphaFoldDB" id="A0A916WMA9"/>
<gene>
    <name evidence="2" type="ORF">GCM10011496_38670</name>
</gene>
<comment type="caution">
    <text evidence="2">The sequence shown here is derived from an EMBL/GenBank/DDBJ whole genome shotgun (WGS) entry which is preliminary data.</text>
</comment>
<dbReference type="InterPro" id="IPR011335">
    <property type="entry name" value="Restrct_endonuc-II-like"/>
</dbReference>
<dbReference type="GO" id="GO:0009307">
    <property type="term" value="P:DNA restriction-modification system"/>
    <property type="evidence" value="ECO:0007669"/>
    <property type="project" value="InterPro"/>
</dbReference>
<accession>A0A916WMA9</accession>
<dbReference type="GO" id="GO:0003677">
    <property type="term" value="F:DNA binding"/>
    <property type="evidence" value="ECO:0007669"/>
    <property type="project" value="InterPro"/>
</dbReference>
<keyword evidence="3" id="KW-1185">Reference proteome</keyword>
<reference evidence="2" key="1">
    <citation type="journal article" date="2014" name="Int. J. Syst. Evol. Microbiol.">
        <title>Complete genome sequence of Corynebacterium casei LMG S-19264T (=DSM 44701T), isolated from a smear-ripened cheese.</title>
        <authorList>
            <consortium name="US DOE Joint Genome Institute (JGI-PGF)"/>
            <person name="Walter F."/>
            <person name="Albersmeier A."/>
            <person name="Kalinowski J."/>
            <person name="Ruckert C."/>
        </authorList>
    </citation>
    <scope>NUCLEOTIDE SEQUENCE</scope>
    <source>
        <strain evidence="2">CGMCC 1.15322</strain>
    </source>
</reference>
<evidence type="ECO:0000313" key="2">
    <source>
        <dbReference type="EMBL" id="GGB13972.1"/>
    </source>
</evidence>
<dbReference type="GO" id="GO:0004519">
    <property type="term" value="F:endonuclease activity"/>
    <property type="evidence" value="ECO:0007669"/>
    <property type="project" value="InterPro"/>
</dbReference>
<dbReference type="SUPFAM" id="SSF52980">
    <property type="entry name" value="Restriction endonuclease-like"/>
    <property type="match status" value="1"/>
</dbReference>
<organism evidence="2 3">
    <name type="scientific">Polaromonas eurypsychrophila</name>
    <dbReference type="NCBI Taxonomy" id="1614635"/>
    <lineage>
        <taxon>Bacteria</taxon>
        <taxon>Pseudomonadati</taxon>
        <taxon>Pseudomonadota</taxon>
        <taxon>Betaproteobacteria</taxon>
        <taxon>Burkholderiales</taxon>
        <taxon>Comamonadaceae</taxon>
        <taxon>Polaromonas</taxon>
    </lineage>
</organism>
<reference evidence="2" key="2">
    <citation type="submission" date="2020-09" db="EMBL/GenBank/DDBJ databases">
        <authorList>
            <person name="Sun Q."/>
            <person name="Zhou Y."/>
        </authorList>
    </citation>
    <scope>NUCLEOTIDE SEQUENCE</scope>
    <source>
        <strain evidence="2">CGMCC 1.15322</strain>
    </source>
</reference>
<sequence length="180" mass="19778">MRDWRKFELLIAAIEKTLLPLGAEIKSPDHLPDLVTGQKREVDASIRFKVGSTPILITVECRKRDSPQDVTWIEQLATKKESIGASTTVAVSSEGFTKAAEELAGRKGIQTRILTETTGSDAAKWVSEIQIALDLLQWRFVKIQANFDAGPGLDEALTFINGNIDKDDMNRPGFRGGPLG</sequence>
<name>A0A916WMA9_9BURK</name>
<feature type="domain" description="Restriction endonuclease type IV Mrr" evidence="1">
    <location>
        <begin position="36"/>
        <end position="110"/>
    </location>
</feature>
<evidence type="ECO:0000313" key="3">
    <source>
        <dbReference type="Proteomes" id="UP000620596"/>
    </source>
</evidence>
<dbReference type="InterPro" id="IPR007560">
    <property type="entry name" value="Restrct_endonuc_IV_Mrr"/>
</dbReference>
<evidence type="ECO:0000259" key="1">
    <source>
        <dbReference type="Pfam" id="PF04471"/>
    </source>
</evidence>
<protein>
    <recommendedName>
        <fullName evidence="1">Restriction endonuclease type IV Mrr domain-containing protein</fullName>
    </recommendedName>
</protein>